<evidence type="ECO:0000256" key="8">
    <source>
        <dbReference type="ARBA" id="ARBA00023004"/>
    </source>
</evidence>
<dbReference type="InterPro" id="IPR024712">
    <property type="entry name" value="Catalase_clade2"/>
</dbReference>
<dbReference type="InterPro" id="IPR020835">
    <property type="entry name" value="Catalase_sf"/>
</dbReference>
<dbReference type="GO" id="GO:0042744">
    <property type="term" value="P:hydrogen peroxide catabolic process"/>
    <property type="evidence" value="ECO:0007669"/>
    <property type="project" value="UniProtKB-UniRule"/>
</dbReference>
<dbReference type="GO" id="GO:0046872">
    <property type="term" value="F:metal ion binding"/>
    <property type="evidence" value="ECO:0007669"/>
    <property type="project" value="UniProtKB-KW"/>
</dbReference>
<feature type="compositionally biased region" description="Basic and acidic residues" evidence="16">
    <location>
        <begin position="1"/>
        <end position="15"/>
    </location>
</feature>
<proteinExistence type="inferred from homology"/>
<dbReference type="GO" id="GO:0005829">
    <property type="term" value="C:cytosol"/>
    <property type="evidence" value="ECO:0007669"/>
    <property type="project" value="TreeGrafter"/>
</dbReference>
<dbReference type="PROSITE" id="PS51402">
    <property type="entry name" value="CATALASE_3"/>
    <property type="match status" value="1"/>
</dbReference>
<dbReference type="EC" id="1.11.1.6" evidence="3 10"/>
<dbReference type="SUPFAM" id="SSF56634">
    <property type="entry name" value="Heme-dependent catalase-like"/>
    <property type="match status" value="1"/>
</dbReference>
<dbReference type="SUPFAM" id="SSF52317">
    <property type="entry name" value="Class I glutamine amidotransferase-like"/>
    <property type="match status" value="1"/>
</dbReference>
<name>A0A9X1PSB0_9BACT</name>
<evidence type="ECO:0000256" key="16">
    <source>
        <dbReference type="SAM" id="MobiDB-lite"/>
    </source>
</evidence>
<dbReference type="PIRSF" id="PIRSF038927">
    <property type="entry name" value="Catalase_clade2"/>
    <property type="match status" value="1"/>
</dbReference>
<keyword evidence="5 10" id="KW-0349">Heme</keyword>
<dbReference type="InterPro" id="IPR041399">
    <property type="entry name" value="Catalase_large_C"/>
</dbReference>
<dbReference type="AlphaFoldDB" id="A0A9X1PSB0"/>
<feature type="binding site" evidence="13">
    <location>
        <position position="119"/>
    </location>
    <ligand>
        <name>heme</name>
        <dbReference type="ChEBI" id="CHEBI:30413"/>
    </ligand>
</feature>
<evidence type="ECO:0000256" key="10">
    <source>
        <dbReference type="PIRNR" id="PIRNR038927"/>
    </source>
</evidence>
<evidence type="ECO:0000256" key="1">
    <source>
        <dbReference type="ARBA" id="ARBA00001971"/>
    </source>
</evidence>
<keyword evidence="6 10" id="KW-0479">Metal-binding</keyword>
<dbReference type="RefSeq" id="WP_234658194.1">
    <property type="nucleotide sequence ID" value="NZ_CP094997.1"/>
</dbReference>
<dbReference type="Pfam" id="PF06628">
    <property type="entry name" value="Catalase-rel"/>
    <property type="match status" value="1"/>
</dbReference>
<dbReference type="Gene3D" id="2.40.180.10">
    <property type="entry name" value="Catalase core domain"/>
    <property type="match status" value="1"/>
</dbReference>
<dbReference type="Gene3D" id="1.20.1370.20">
    <property type="match status" value="1"/>
</dbReference>
<evidence type="ECO:0000256" key="14">
    <source>
        <dbReference type="PIRSR" id="PIRSR038927-4"/>
    </source>
</evidence>
<evidence type="ECO:0000313" key="18">
    <source>
        <dbReference type="EMBL" id="MCF0065204.1"/>
    </source>
</evidence>
<dbReference type="SMART" id="SM01060">
    <property type="entry name" value="Catalase"/>
    <property type="match status" value="1"/>
</dbReference>
<gene>
    <name evidence="18" type="ORF">LXM26_27060</name>
</gene>
<organism evidence="18 19">
    <name type="scientific">Dyadobacter chenwenxiniae</name>
    <dbReference type="NCBI Taxonomy" id="2906456"/>
    <lineage>
        <taxon>Bacteria</taxon>
        <taxon>Pseudomonadati</taxon>
        <taxon>Bacteroidota</taxon>
        <taxon>Cytophagia</taxon>
        <taxon>Cytophagales</taxon>
        <taxon>Spirosomataceae</taxon>
        <taxon>Dyadobacter</taxon>
    </lineage>
</organism>
<dbReference type="PRINTS" id="PR00067">
    <property type="entry name" value="CATALASE"/>
</dbReference>
<dbReference type="CDD" id="cd08155">
    <property type="entry name" value="catalase_clade_2"/>
    <property type="match status" value="1"/>
</dbReference>
<dbReference type="FunFam" id="2.40.180.10:FF:000003">
    <property type="entry name" value="Catalase"/>
    <property type="match status" value="1"/>
</dbReference>
<evidence type="ECO:0000256" key="4">
    <source>
        <dbReference type="ARBA" id="ARBA00022559"/>
    </source>
</evidence>
<evidence type="ECO:0000256" key="2">
    <source>
        <dbReference type="ARBA" id="ARBA00010660"/>
    </source>
</evidence>
<dbReference type="InterPro" id="IPR024708">
    <property type="entry name" value="Catalase_AS"/>
</dbReference>
<dbReference type="GO" id="GO:0004096">
    <property type="term" value="F:catalase activity"/>
    <property type="evidence" value="ECO:0007669"/>
    <property type="project" value="UniProtKB-UniRule"/>
</dbReference>
<keyword evidence="9 10" id="KW-0376">Hydrogen peroxide</keyword>
<evidence type="ECO:0000256" key="3">
    <source>
        <dbReference type="ARBA" id="ARBA00012314"/>
    </source>
</evidence>
<keyword evidence="4 10" id="KW-0575">Peroxidase</keyword>
<dbReference type="InterPro" id="IPR011614">
    <property type="entry name" value="Catalase_core"/>
</dbReference>
<feature type="active site" evidence="11">
    <location>
        <position position="155"/>
    </location>
</feature>
<evidence type="ECO:0000256" key="11">
    <source>
        <dbReference type="PIRSR" id="PIRSR038927-1"/>
    </source>
</evidence>
<evidence type="ECO:0000256" key="5">
    <source>
        <dbReference type="ARBA" id="ARBA00022617"/>
    </source>
</evidence>
<feature type="region of interest" description="Disordered" evidence="16">
    <location>
        <begin position="1"/>
        <end position="20"/>
    </location>
</feature>
<dbReference type="InterPro" id="IPR018028">
    <property type="entry name" value="Catalase"/>
</dbReference>
<feature type="binding site" evidence="13">
    <location>
        <position position="376"/>
    </location>
    <ligand>
        <name>heme</name>
        <dbReference type="ChEBI" id="CHEBI:30413"/>
    </ligand>
</feature>
<comment type="catalytic activity">
    <reaction evidence="10 15">
        <text>2 H2O2 = O2 + 2 H2O</text>
        <dbReference type="Rhea" id="RHEA:20309"/>
        <dbReference type="ChEBI" id="CHEBI:15377"/>
        <dbReference type="ChEBI" id="CHEBI:15379"/>
        <dbReference type="ChEBI" id="CHEBI:16240"/>
        <dbReference type="EC" id="1.11.1.6"/>
    </reaction>
</comment>
<dbReference type="PANTHER" id="PTHR42821">
    <property type="entry name" value="CATALASE"/>
    <property type="match status" value="1"/>
</dbReference>
<feature type="cross-link" description="3'-histidyl-3-tyrosine (His-Tyr)" evidence="14">
    <location>
        <begin position="346"/>
        <end position="369"/>
    </location>
</feature>
<evidence type="ECO:0000256" key="9">
    <source>
        <dbReference type="ARBA" id="ARBA00023324"/>
    </source>
</evidence>
<dbReference type="PANTHER" id="PTHR42821:SF1">
    <property type="entry name" value="CATALASE-B"/>
    <property type="match status" value="1"/>
</dbReference>
<keyword evidence="19" id="KW-1185">Reference proteome</keyword>
<reference evidence="18" key="1">
    <citation type="submission" date="2021-12" db="EMBL/GenBank/DDBJ databases">
        <title>Novel species in genus Dyadobacter.</title>
        <authorList>
            <person name="Ma C."/>
        </authorList>
    </citation>
    <scope>NUCLEOTIDE SEQUENCE</scope>
    <source>
        <strain evidence="18">LJ419</strain>
    </source>
</reference>
<evidence type="ECO:0000256" key="7">
    <source>
        <dbReference type="ARBA" id="ARBA00023002"/>
    </source>
</evidence>
<dbReference type="InterPro" id="IPR043156">
    <property type="entry name" value="Catalase_clade2_helical"/>
</dbReference>
<evidence type="ECO:0000256" key="15">
    <source>
        <dbReference type="RuleBase" id="RU000498"/>
    </source>
</evidence>
<evidence type="ECO:0000256" key="13">
    <source>
        <dbReference type="PIRSR" id="PIRSR038927-3"/>
    </source>
</evidence>
<feature type="active site" evidence="11">
    <location>
        <position position="82"/>
    </location>
</feature>
<dbReference type="EMBL" id="JAJTTC010000010">
    <property type="protein sequence ID" value="MCF0065204.1"/>
    <property type="molecule type" value="Genomic_DNA"/>
</dbReference>
<evidence type="ECO:0000256" key="6">
    <source>
        <dbReference type="ARBA" id="ARBA00022723"/>
    </source>
</evidence>
<dbReference type="Pfam" id="PF00199">
    <property type="entry name" value="Catalase"/>
    <property type="match status" value="1"/>
</dbReference>
<accession>A0A9X1PSB0</accession>
<dbReference type="PROSITE" id="PS00438">
    <property type="entry name" value="CATALASE_2"/>
    <property type="match status" value="1"/>
</dbReference>
<comment type="cofactor">
    <cofactor evidence="1 10 12">
        <name>heme</name>
        <dbReference type="ChEBI" id="CHEBI:30413"/>
    </cofactor>
</comment>
<feature type="binding site" evidence="13">
    <location>
        <position position="365"/>
    </location>
    <ligand>
        <name>heme</name>
        <dbReference type="ChEBI" id="CHEBI:30413"/>
    </ligand>
</feature>
<evidence type="ECO:0000256" key="12">
    <source>
        <dbReference type="PIRSR" id="PIRSR038927-2"/>
    </source>
</evidence>
<dbReference type="InterPro" id="IPR002226">
    <property type="entry name" value="Catalase_haem_BS"/>
</dbReference>
<feature type="binding site" evidence="13">
    <location>
        <position position="168"/>
    </location>
    <ligand>
        <name>heme</name>
        <dbReference type="ChEBI" id="CHEBI:30413"/>
    </ligand>
</feature>
<protein>
    <recommendedName>
        <fullName evidence="3 10">Catalase</fullName>
        <ecNumber evidence="3 10">1.11.1.6</ecNumber>
    </recommendedName>
</protein>
<dbReference type="PROSITE" id="PS00437">
    <property type="entry name" value="CATALASE_1"/>
    <property type="match status" value="1"/>
</dbReference>
<dbReference type="GO" id="GO:0006979">
    <property type="term" value="P:response to oxidative stress"/>
    <property type="evidence" value="ECO:0007669"/>
    <property type="project" value="InterPro"/>
</dbReference>
<dbReference type="InterPro" id="IPR010582">
    <property type="entry name" value="Catalase_immune_responsive"/>
</dbReference>
<sequence length="729" mass="81149">MKTNKPSDNEAKQPDNAKIQNLDPHIADATGELLTTNHGLRINDDQNSLKAGERGATLLEDFILREKITHFDHERIPERIVHARGSGAHGVFKVYKPMGDVTKAQFLNDTSIETPVFVRFSTVAGSRGSTDLARDVRGFAVKFYTQEGNFDLVGNNMPVFFIQDSIKFPDLIHAVKPEPDNEMPQAASAHDTFWDFISIMPESAHMVMWAMSDRALPRSYRMMEGFGVHTFRFVNAEGVSNFVKFHWKPLLGVHAVAWDEAQKISGKDPDFHRRDLWDAIENGDFPEWELGVQIVPEADEFKYEFDLLDPTKIIPEELVPVQRIGKMTLNRNPDNFFAETEQVAFHVGHIVPGIDFTNDPLLQGRLFSYTDTQLLRLGGPNFHEIPINRPIVPVHNNQRDGHMRQTINRGKTSYNPNTLGNGYPLQAKVSEGGFNTYPERIDARKVRARSKSFFDHFSQAKLFFNSQSDPEKNHIVDALSFELGKVTVPAIRERMLGILSLIDKDLAGQVAFALRLPVPKSLEQPINHSVPADGDPADFESYIFEGSLTSSEALSMANTPKDSIKTRKIAFLAADGVDAASLLTVKAALEGAGAVVEILAPRHNYIVAENDEKIPVSHSLLTAASVFYDAVYVPGGTNSVATIEADADAIHFLNEAFRHCKAIAAHTDAVQVLEATYFAKKMPADFSDKSILAEGVIVGTDTDGLADKFILAIAQHRFWEREKPRKVPA</sequence>
<comment type="similarity">
    <text evidence="2">Belongs to the catalase family. HPII subfamily.</text>
</comment>
<dbReference type="Gene3D" id="3.40.50.880">
    <property type="match status" value="1"/>
</dbReference>
<dbReference type="Proteomes" id="UP001139000">
    <property type="component" value="Unassembled WGS sequence"/>
</dbReference>
<evidence type="ECO:0000259" key="17">
    <source>
        <dbReference type="SMART" id="SM01060"/>
    </source>
</evidence>
<comment type="function">
    <text evidence="10">Decomposes hydrogen peroxide into water and oxygen; serves to protect cells from the toxic effects of hydrogen peroxide.</text>
</comment>
<dbReference type="InterPro" id="IPR029062">
    <property type="entry name" value="Class_I_gatase-like"/>
</dbReference>
<dbReference type="GO" id="GO:0020037">
    <property type="term" value="F:heme binding"/>
    <property type="evidence" value="ECO:0007669"/>
    <property type="project" value="UniProtKB-UniRule"/>
</dbReference>
<feature type="binding site" evidence="13">
    <location>
        <position position="79"/>
    </location>
    <ligand>
        <name>heme</name>
        <dbReference type="ChEBI" id="CHEBI:30413"/>
    </ligand>
</feature>
<comment type="caution">
    <text evidence="18">The sequence shown here is derived from an EMBL/GenBank/DDBJ whole genome shotgun (WGS) entry which is preliminary data.</text>
</comment>
<feature type="binding site" description="axial binding residue" evidence="12">
    <location>
        <position position="369"/>
    </location>
    <ligand>
        <name>heme</name>
        <dbReference type="ChEBI" id="CHEBI:30413"/>
    </ligand>
    <ligandPart>
        <name>Fe</name>
        <dbReference type="ChEBI" id="CHEBI:18248"/>
    </ligandPart>
</feature>
<evidence type="ECO:0000313" key="19">
    <source>
        <dbReference type="Proteomes" id="UP001139000"/>
    </source>
</evidence>
<keyword evidence="8 10" id="KW-0408">Iron</keyword>
<dbReference type="Pfam" id="PF18011">
    <property type="entry name" value="Catalase_C"/>
    <property type="match status" value="1"/>
</dbReference>
<feature type="domain" description="Catalase core" evidence="17">
    <location>
        <begin position="35"/>
        <end position="423"/>
    </location>
</feature>
<keyword evidence="7 10" id="KW-0560">Oxidoreductase</keyword>
<dbReference type="CDD" id="cd03132">
    <property type="entry name" value="GATase1_catalase"/>
    <property type="match status" value="1"/>
</dbReference>